<reference evidence="2" key="1">
    <citation type="submission" date="2023-07" db="EMBL/GenBank/DDBJ databases">
        <title>A collection of bacterial strains from the Burkholderia cepacia Research Laboratory and Repository.</title>
        <authorList>
            <person name="Lipuma J."/>
            <person name="Spilker T."/>
            <person name="Caverly L."/>
        </authorList>
    </citation>
    <scope>NUCLEOTIDE SEQUENCE</scope>
    <source>
        <strain evidence="2">AU44979</strain>
    </source>
</reference>
<proteinExistence type="predicted"/>
<dbReference type="RefSeq" id="WP_301790412.1">
    <property type="nucleotide sequence ID" value="NZ_JAUJQS010000064.1"/>
</dbReference>
<dbReference type="AlphaFoldDB" id="A0AAP4RAX6"/>
<gene>
    <name evidence="2" type="ORF">QZM56_40210</name>
</gene>
<accession>A0AAP4RAX6</accession>
<organism evidence="2 3">
    <name type="scientific">Burkholderia contaminans</name>
    <dbReference type="NCBI Taxonomy" id="488447"/>
    <lineage>
        <taxon>Bacteria</taxon>
        <taxon>Pseudomonadati</taxon>
        <taxon>Pseudomonadota</taxon>
        <taxon>Betaproteobacteria</taxon>
        <taxon>Burkholderiales</taxon>
        <taxon>Burkholderiaceae</taxon>
        <taxon>Burkholderia</taxon>
        <taxon>Burkholderia cepacia complex</taxon>
    </lineage>
</organism>
<evidence type="ECO:0000313" key="3">
    <source>
        <dbReference type="Proteomes" id="UP001172109"/>
    </source>
</evidence>
<evidence type="ECO:0000313" key="2">
    <source>
        <dbReference type="EMBL" id="MDN7570712.1"/>
    </source>
</evidence>
<dbReference type="EMBL" id="JAUJQS010000064">
    <property type="protein sequence ID" value="MDN7570712.1"/>
    <property type="molecule type" value="Genomic_DNA"/>
</dbReference>
<feature type="region of interest" description="Disordered" evidence="1">
    <location>
        <begin position="1"/>
        <end position="22"/>
    </location>
</feature>
<sequence length="101" mass="11030">VAEIGGKGAVAFGDGNPPPSTKLEFRKDSSFYRGDNYFAAGGSAAGSLRCLASLSRWRDHILQARNSRVPVAGTLGNVGNGKLDHDQLEFVERRERIERKR</sequence>
<dbReference type="Proteomes" id="UP001172109">
    <property type="component" value="Unassembled WGS sequence"/>
</dbReference>
<feature type="non-terminal residue" evidence="2">
    <location>
        <position position="1"/>
    </location>
</feature>
<name>A0AAP4RAX6_9BURK</name>
<protein>
    <submittedName>
        <fullName evidence="2">Uncharacterized protein</fullName>
    </submittedName>
</protein>
<comment type="caution">
    <text evidence="2">The sequence shown here is derived from an EMBL/GenBank/DDBJ whole genome shotgun (WGS) entry which is preliminary data.</text>
</comment>
<evidence type="ECO:0000256" key="1">
    <source>
        <dbReference type="SAM" id="MobiDB-lite"/>
    </source>
</evidence>